<accession>A0A837IME9</accession>
<protein>
    <submittedName>
        <fullName evidence="4">Cytidyltransferase-like protein domain protein</fullName>
    </submittedName>
</protein>
<feature type="domain" description="Cytidyltransferase-like" evidence="3">
    <location>
        <begin position="8"/>
        <end position="121"/>
    </location>
</feature>
<dbReference type="GO" id="GO:0016779">
    <property type="term" value="F:nucleotidyltransferase activity"/>
    <property type="evidence" value="ECO:0007669"/>
    <property type="project" value="UniProtKB-KW"/>
</dbReference>
<evidence type="ECO:0000259" key="3">
    <source>
        <dbReference type="Pfam" id="PF01467"/>
    </source>
</evidence>
<dbReference type="InterPro" id="IPR004821">
    <property type="entry name" value="Cyt_trans-like"/>
</dbReference>
<evidence type="ECO:0000313" key="4">
    <source>
        <dbReference type="EMBL" id="KKU93015.1"/>
    </source>
</evidence>
<dbReference type="NCBIfam" id="TIGR00125">
    <property type="entry name" value="cyt_tran_rel"/>
    <property type="match status" value="1"/>
</dbReference>
<dbReference type="PANTHER" id="PTHR43793:SF1">
    <property type="entry name" value="FAD SYNTHASE"/>
    <property type="match status" value="1"/>
</dbReference>
<dbReference type="AlphaFoldDB" id="A0A837IME9"/>
<dbReference type="Gene3D" id="3.40.50.620">
    <property type="entry name" value="HUPs"/>
    <property type="match status" value="1"/>
</dbReference>
<dbReference type="InterPro" id="IPR014729">
    <property type="entry name" value="Rossmann-like_a/b/a_fold"/>
</dbReference>
<gene>
    <name evidence="4" type="ORF">UY25_C0004G0055</name>
</gene>
<dbReference type="Proteomes" id="UP000034462">
    <property type="component" value="Unassembled WGS sequence"/>
</dbReference>
<evidence type="ECO:0000256" key="1">
    <source>
        <dbReference type="ARBA" id="ARBA00022679"/>
    </source>
</evidence>
<proteinExistence type="predicted"/>
<dbReference type="EMBL" id="LCPH01000004">
    <property type="protein sequence ID" value="KKU93015.1"/>
    <property type="molecule type" value="Genomic_DNA"/>
</dbReference>
<comment type="caution">
    <text evidence="4">The sequence shown here is derived from an EMBL/GenBank/DDBJ whole genome shotgun (WGS) entry which is preliminary data.</text>
</comment>
<evidence type="ECO:0000256" key="2">
    <source>
        <dbReference type="ARBA" id="ARBA00022695"/>
    </source>
</evidence>
<dbReference type="InterPro" id="IPR050385">
    <property type="entry name" value="Archaeal_FAD_synthase"/>
</dbReference>
<keyword evidence="1 4" id="KW-0808">Transferase</keyword>
<dbReference type="SUPFAM" id="SSF52374">
    <property type="entry name" value="Nucleotidylyl transferase"/>
    <property type="match status" value="1"/>
</dbReference>
<name>A0A837IME9_9BACT</name>
<dbReference type="PANTHER" id="PTHR43793">
    <property type="entry name" value="FAD SYNTHASE"/>
    <property type="match status" value="1"/>
</dbReference>
<organism evidence="4 5">
    <name type="scientific">Candidatus Yanofskybacteria bacterium GW2011_GWC1_48_11</name>
    <dbReference type="NCBI Taxonomy" id="1619027"/>
    <lineage>
        <taxon>Bacteria</taxon>
        <taxon>Candidatus Yanofskyibacteriota</taxon>
    </lineage>
</organism>
<keyword evidence="2" id="KW-0548">Nucleotidyltransferase</keyword>
<sequence>MKKRVAVFGIFDGVHEGHRALFVQAREHGEELIAIVGRDKVCEELKHKTPRHTETERVKLVQAEPLVDRAVLGDKYISTYEVLRAWSPRVVCLGYDQQALSDDLSAWLKKNSLDIQLVTAKPFKPEIYQNSLIQRG</sequence>
<reference evidence="4 5" key="1">
    <citation type="journal article" date="2015" name="Nature">
        <title>rRNA introns, odd ribosomes, and small enigmatic genomes across a large radiation of phyla.</title>
        <authorList>
            <person name="Brown C.T."/>
            <person name="Hug L.A."/>
            <person name="Thomas B.C."/>
            <person name="Sharon I."/>
            <person name="Castelle C.J."/>
            <person name="Singh A."/>
            <person name="Wilkins M.J."/>
            <person name="Williams K.H."/>
            <person name="Banfield J.F."/>
        </authorList>
    </citation>
    <scope>NUCLEOTIDE SEQUENCE [LARGE SCALE GENOMIC DNA]</scope>
</reference>
<dbReference type="Pfam" id="PF01467">
    <property type="entry name" value="CTP_transf_like"/>
    <property type="match status" value="1"/>
</dbReference>
<evidence type="ECO:0000313" key="5">
    <source>
        <dbReference type="Proteomes" id="UP000034462"/>
    </source>
</evidence>